<dbReference type="Proteomes" id="UP000585609">
    <property type="component" value="Unassembled WGS sequence"/>
</dbReference>
<protein>
    <submittedName>
        <fullName evidence="1">Uncharacterized protein</fullName>
    </submittedName>
</protein>
<evidence type="ECO:0000313" key="2">
    <source>
        <dbReference type="Proteomes" id="UP000585609"/>
    </source>
</evidence>
<sequence length="35" mass="3925">STDEQLKGFLISSLARKPQKRSQKFLSRDMSEVGG</sequence>
<name>A0A6V8NVL8_9ACTN</name>
<dbReference type="AlphaFoldDB" id="A0A6V8NVL8"/>
<accession>A0A6V8NVL8</accession>
<proteinExistence type="predicted"/>
<gene>
    <name evidence="1" type="ORF">HKBW3S09_01752</name>
</gene>
<comment type="caution">
    <text evidence="1">The sequence shown here is derived from an EMBL/GenBank/DDBJ whole genome shotgun (WGS) entry which is preliminary data.</text>
</comment>
<organism evidence="1 2">
    <name type="scientific">Candidatus Hakubella thermalkaliphila</name>
    <dbReference type="NCBI Taxonomy" id="2754717"/>
    <lineage>
        <taxon>Bacteria</taxon>
        <taxon>Bacillati</taxon>
        <taxon>Actinomycetota</taxon>
        <taxon>Actinomycetota incertae sedis</taxon>
        <taxon>Candidatus Hakubellales</taxon>
        <taxon>Candidatus Hakubellaceae</taxon>
        <taxon>Candidatus Hakubella</taxon>
    </lineage>
</organism>
<dbReference type="EMBL" id="BLRW01000456">
    <property type="protein sequence ID" value="GFP24285.1"/>
    <property type="molecule type" value="Genomic_DNA"/>
</dbReference>
<feature type="non-terminal residue" evidence="1">
    <location>
        <position position="1"/>
    </location>
</feature>
<evidence type="ECO:0000313" key="1">
    <source>
        <dbReference type="EMBL" id="GFP24285.1"/>
    </source>
</evidence>
<reference evidence="1 2" key="1">
    <citation type="journal article" date="2020" name="Front. Microbiol.">
        <title>Single-cell genomics of novel Actinobacteria with the Wood-Ljungdahl pathway discovered in a serpentinizing system.</title>
        <authorList>
            <person name="Merino N."/>
            <person name="Kawai M."/>
            <person name="Boyd E.S."/>
            <person name="Colman D.R."/>
            <person name="McGlynn S.E."/>
            <person name="Nealson K.H."/>
            <person name="Kurokawa K."/>
            <person name="Hongoh Y."/>
        </authorList>
    </citation>
    <scope>NUCLEOTIDE SEQUENCE [LARGE SCALE GENOMIC DNA]</scope>
    <source>
        <strain evidence="1 2">S09_30</strain>
    </source>
</reference>